<evidence type="ECO:0000313" key="2">
    <source>
        <dbReference type="Proteomes" id="UP001164539"/>
    </source>
</evidence>
<name>A0ACC1YQ80_MELAZ</name>
<protein>
    <submittedName>
        <fullName evidence="1">Beta-1,3-N-acetylglucosaminyltransferase lunatic fringe like</fullName>
    </submittedName>
</protein>
<keyword evidence="2" id="KW-1185">Reference proteome</keyword>
<sequence>MNSGRQCMPQIGIRNSLISFFILISTLYILYSSYIHLNKDCRNSSNNIALKHQEEDSTNPLTHFHKPHRFDTQLKHIFFGIAASSSLWEKRKEYIKLCWRPEETRGIVWVDKEVRTSRREKLPEIRVSEDTSQFSYTNRQGERSALRISRVVSETLRLGLKDVRWFVMGDDDSVFIVENLVRILSKYDHGQFYYIGASSESHIQNIYFSYAMAYGGGAFAISCPLAMELEKMQDRCIHRYPGLYGSDDRIQACMAELGVPLTKEFGFHQYDVYGDLLGLLAAHPVAPLVSVHHLDVVEPIFAGMSRVEALQHLLQSVKLDSASIMQQSICYDNTRFWSISVSWGYVVQIFRGVISPRELEKPARTFLNWYRDADYIAYAFNTRPVAKHPCEKPFLFYMSTVSYHQDSNQTVGFYTRHKSAYPYCRWRMESPERIETIIVFKRRDPFRWQNSPRRDCCRVLPSKNRTTMYIWVDSCIDSEIIELRRQRSR</sequence>
<evidence type="ECO:0000313" key="1">
    <source>
        <dbReference type="EMBL" id="KAJ4725932.1"/>
    </source>
</evidence>
<gene>
    <name evidence="1" type="ORF">OWV82_004728</name>
</gene>
<reference evidence="1 2" key="1">
    <citation type="journal article" date="2023" name="Science">
        <title>Complex scaffold remodeling in plant triterpene biosynthesis.</title>
        <authorList>
            <person name="De La Pena R."/>
            <person name="Hodgson H."/>
            <person name="Liu J.C."/>
            <person name="Stephenson M.J."/>
            <person name="Martin A.C."/>
            <person name="Owen C."/>
            <person name="Harkess A."/>
            <person name="Leebens-Mack J."/>
            <person name="Jimenez L.E."/>
            <person name="Osbourn A."/>
            <person name="Sattely E.S."/>
        </authorList>
    </citation>
    <scope>NUCLEOTIDE SEQUENCE [LARGE SCALE GENOMIC DNA]</scope>
    <source>
        <strain evidence="2">cv. JPN11</strain>
        <tissue evidence="1">Leaf</tissue>
    </source>
</reference>
<dbReference type="EMBL" id="CM051395">
    <property type="protein sequence ID" value="KAJ4725932.1"/>
    <property type="molecule type" value="Genomic_DNA"/>
</dbReference>
<accession>A0ACC1YQ80</accession>
<comment type="caution">
    <text evidence="1">The sequence shown here is derived from an EMBL/GenBank/DDBJ whole genome shotgun (WGS) entry which is preliminary data.</text>
</comment>
<dbReference type="Proteomes" id="UP001164539">
    <property type="component" value="Chromosome 2"/>
</dbReference>
<organism evidence="1 2">
    <name type="scientific">Melia azedarach</name>
    <name type="common">Chinaberry tree</name>
    <dbReference type="NCBI Taxonomy" id="155640"/>
    <lineage>
        <taxon>Eukaryota</taxon>
        <taxon>Viridiplantae</taxon>
        <taxon>Streptophyta</taxon>
        <taxon>Embryophyta</taxon>
        <taxon>Tracheophyta</taxon>
        <taxon>Spermatophyta</taxon>
        <taxon>Magnoliopsida</taxon>
        <taxon>eudicotyledons</taxon>
        <taxon>Gunneridae</taxon>
        <taxon>Pentapetalae</taxon>
        <taxon>rosids</taxon>
        <taxon>malvids</taxon>
        <taxon>Sapindales</taxon>
        <taxon>Meliaceae</taxon>
        <taxon>Melia</taxon>
    </lineage>
</organism>
<proteinExistence type="predicted"/>